<keyword evidence="3" id="KW-1185">Reference proteome</keyword>
<dbReference type="Pfam" id="PF07963">
    <property type="entry name" value="N_methyl"/>
    <property type="match status" value="1"/>
</dbReference>
<gene>
    <name evidence="2" type="ORF">Pla111_11400</name>
</gene>
<dbReference type="AlphaFoldDB" id="A0A5C5WBQ2"/>
<organism evidence="2 3">
    <name type="scientific">Botrimarina hoheduenensis</name>
    <dbReference type="NCBI Taxonomy" id="2528000"/>
    <lineage>
        <taxon>Bacteria</taxon>
        <taxon>Pseudomonadati</taxon>
        <taxon>Planctomycetota</taxon>
        <taxon>Planctomycetia</taxon>
        <taxon>Pirellulales</taxon>
        <taxon>Lacipirellulaceae</taxon>
        <taxon>Botrimarina</taxon>
    </lineage>
</organism>
<dbReference type="EMBL" id="SJPH01000002">
    <property type="protein sequence ID" value="TWT47525.1"/>
    <property type="molecule type" value="Genomic_DNA"/>
</dbReference>
<dbReference type="PROSITE" id="PS00409">
    <property type="entry name" value="PROKAR_NTER_METHYL"/>
    <property type="match status" value="1"/>
</dbReference>
<dbReference type="PANTHER" id="PTHR30093:SF2">
    <property type="entry name" value="TYPE II SECRETION SYSTEM PROTEIN H"/>
    <property type="match status" value="1"/>
</dbReference>
<proteinExistence type="predicted"/>
<dbReference type="InterPro" id="IPR045584">
    <property type="entry name" value="Pilin-like"/>
</dbReference>
<evidence type="ECO:0000313" key="3">
    <source>
        <dbReference type="Proteomes" id="UP000318995"/>
    </source>
</evidence>
<dbReference type="InterPro" id="IPR011453">
    <property type="entry name" value="DUF1559"/>
</dbReference>
<evidence type="ECO:0000313" key="2">
    <source>
        <dbReference type="EMBL" id="TWT47525.1"/>
    </source>
</evidence>
<dbReference type="InterPro" id="IPR012902">
    <property type="entry name" value="N_methyl_site"/>
</dbReference>
<dbReference type="SUPFAM" id="SSF54523">
    <property type="entry name" value="Pili subunits"/>
    <property type="match status" value="1"/>
</dbReference>
<name>A0A5C5WBQ2_9BACT</name>
<dbReference type="NCBIfam" id="TIGR04294">
    <property type="entry name" value="pre_pil_HX9DG"/>
    <property type="match status" value="1"/>
</dbReference>
<dbReference type="InterPro" id="IPR027558">
    <property type="entry name" value="Pre_pil_HX9DG_C"/>
</dbReference>
<sequence length="313" mass="34035">MKCPKRSGFTLVELLVVIAIVGILIALLLPAVQAARETARRCSCRSNLRQLGLATLNYHDTHRHLPPPKAGDAAATSDRGGTLVVLLPYLEEAALYSGYDFEAPITDPVNTPITTALIATYLCPSMRLPTLGPQGAGQAFGPGSYLISTRTHYQAMYEPNGAFDYMVAGKPYALGLEDITDGTSKTLLAGEINYAFEAIDPVPTTEDQAAGGFAWAQGYWLRAWGHMSTPAQDDDSFFPAEREALYRLYNNQSEEDYLDPSSRRTFRSDHSDGVNFVLLDGSVRYLPSAAEPGVRRALVTRAGQEVASAADYF</sequence>
<evidence type="ECO:0000259" key="1">
    <source>
        <dbReference type="Pfam" id="PF07596"/>
    </source>
</evidence>
<dbReference type="Pfam" id="PF07596">
    <property type="entry name" value="SBP_bac_10"/>
    <property type="match status" value="1"/>
</dbReference>
<comment type="caution">
    <text evidence="2">The sequence shown here is derived from an EMBL/GenBank/DDBJ whole genome shotgun (WGS) entry which is preliminary data.</text>
</comment>
<feature type="domain" description="DUF1559" evidence="1">
    <location>
        <begin position="33"/>
        <end position="291"/>
    </location>
</feature>
<accession>A0A5C5WBQ2</accession>
<dbReference type="RefSeq" id="WP_146572798.1">
    <property type="nucleotide sequence ID" value="NZ_SJPH01000002.1"/>
</dbReference>
<dbReference type="Gene3D" id="3.30.700.10">
    <property type="entry name" value="Glycoprotein, Type 4 Pilin"/>
    <property type="match status" value="1"/>
</dbReference>
<dbReference type="PANTHER" id="PTHR30093">
    <property type="entry name" value="GENERAL SECRETION PATHWAY PROTEIN G"/>
    <property type="match status" value="1"/>
</dbReference>
<reference evidence="2 3" key="1">
    <citation type="submission" date="2019-02" db="EMBL/GenBank/DDBJ databases">
        <title>Deep-cultivation of Planctomycetes and their phenomic and genomic characterization uncovers novel biology.</title>
        <authorList>
            <person name="Wiegand S."/>
            <person name="Jogler M."/>
            <person name="Boedeker C."/>
            <person name="Pinto D."/>
            <person name="Vollmers J."/>
            <person name="Rivas-Marin E."/>
            <person name="Kohn T."/>
            <person name="Peeters S.H."/>
            <person name="Heuer A."/>
            <person name="Rast P."/>
            <person name="Oberbeckmann S."/>
            <person name="Bunk B."/>
            <person name="Jeske O."/>
            <person name="Meyerdierks A."/>
            <person name="Storesund J.E."/>
            <person name="Kallscheuer N."/>
            <person name="Luecker S."/>
            <person name="Lage O.M."/>
            <person name="Pohl T."/>
            <person name="Merkel B.J."/>
            <person name="Hornburger P."/>
            <person name="Mueller R.-W."/>
            <person name="Bruemmer F."/>
            <person name="Labrenz M."/>
            <person name="Spormann A.M."/>
            <person name="Op Den Camp H."/>
            <person name="Overmann J."/>
            <person name="Amann R."/>
            <person name="Jetten M.S.M."/>
            <person name="Mascher T."/>
            <person name="Medema M.H."/>
            <person name="Devos D.P."/>
            <person name="Kaster A.-K."/>
            <person name="Ovreas L."/>
            <person name="Rohde M."/>
            <person name="Galperin M.Y."/>
            <person name="Jogler C."/>
        </authorList>
    </citation>
    <scope>NUCLEOTIDE SEQUENCE [LARGE SCALE GENOMIC DNA]</scope>
    <source>
        <strain evidence="2 3">Pla111</strain>
    </source>
</reference>
<dbReference type="Proteomes" id="UP000318995">
    <property type="component" value="Unassembled WGS sequence"/>
</dbReference>
<dbReference type="OrthoDB" id="263324at2"/>
<dbReference type="NCBIfam" id="TIGR02532">
    <property type="entry name" value="IV_pilin_GFxxxE"/>
    <property type="match status" value="1"/>
</dbReference>
<protein>
    <recommendedName>
        <fullName evidence="1">DUF1559 domain-containing protein</fullName>
    </recommendedName>
</protein>